<name>K0RDF4_THAOC</name>
<evidence type="ECO:0000256" key="1">
    <source>
        <dbReference type="SAM" id="MobiDB-lite"/>
    </source>
</evidence>
<evidence type="ECO:0000313" key="2">
    <source>
        <dbReference type="EMBL" id="EJK51728.1"/>
    </source>
</evidence>
<evidence type="ECO:0000313" key="3">
    <source>
        <dbReference type="Proteomes" id="UP000266841"/>
    </source>
</evidence>
<protein>
    <submittedName>
        <fullName evidence="2">Uncharacterized protein</fullName>
    </submittedName>
</protein>
<sequence>SGAAAADETYKEGCERAVEEALPSQNPGPAQLRLRPSPPQSPVSKAIRPSALSDDSQATSKCMRTLTHRTSSSTSVNLLRASPSSTRRKIATREAARASPQPTRKRGRRSGEGWKRH</sequence>
<dbReference type="EMBL" id="AGNL01041125">
    <property type="protein sequence ID" value="EJK51728.1"/>
    <property type="molecule type" value="Genomic_DNA"/>
</dbReference>
<feature type="compositionally biased region" description="Polar residues" evidence="1">
    <location>
        <begin position="53"/>
        <end position="62"/>
    </location>
</feature>
<feature type="compositionally biased region" description="Low complexity" evidence="1">
    <location>
        <begin position="64"/>
        <end position="75"/>
    </location>
</feature>
<feature type="region of interest" description="Disordered" evidence="1">
    <location>
        <begin position="1"/>
        <end position="117"/>
    </location>
</feature>
<comment type="caution">
    <text evidence="2">The sequence shown here is derived from an EMBL/GenBank/DDBJ whole genome shotgun (WGS) entry which is preliminary data.</text>
</comment>
<keyword evidence="3" id="KW-1185">Reference proteome</keyword>
<feature type="non-terminal residue" evidence="2">
    <location>
        <position position="1"/>
    </location>
</feature>
<reference evidence="2 3" key="1">
    <citation type="journal article" date="2012" name="Genome Biol.">
        <title>Genome and low-iron response of an oceanic diatom adapted to chronic iron limitation.</title>
        <authorList>
            <person name="Lommer M."/>
            <person name="Specht M."/>
            <person name="Roy A.S."/>
            <person name="Kraemer L."/>
            <person name="Andreson R."/>
            <person name="Gutowska M.A."/>
            <person name="Wolf J."/>
            <person name="Bergner S.V."/>
            <person name="Schilhabel M.B."/>
            <person name="Klostermeier U.C."/>
            <person name="Beiko R.G."/>
            <person name="Rosenstiel P."/>
            <person name="Hippler M."/>
            <person name="Laroche J."/>
        </authorList>
    </citation>
    <scope>NUCLEOTIDE SEQUENCE [LARGE SCALE GENOMIC DNA]</scope>
    <source>
        <strain evidence="2 3">CCMP1005</strain>
    </source>
</reference>
<dbReference type="Proteomes" id="UP000266841">
    <property type="component" value="Unassembled WGS sequence"/>
</dbReference>
<gene>
    <name evidence="2" type="ORF">THAOC_29076</name>
</gene>
<proteinExistence type="predicted"/>
<organism evidence="2 3">
    <name type="scientific">Thalassiosira oceanica</name>
    <name type="common">Marine diatom</name>
    <dbReference type="NCBI Taxonomy" id="159749"/>
    <lineage>
        <taxon>Eukaryota</taxon>
        <taxon>Sar</taxon>
        <taxon>Stramenopiles</taxon>
        <taxon>Ochrophyta</taxon>
        <taxon>Bacillariophyta</taxon>
        <taxon>Coscinodiscophyceae</taxon>
        <taxon>Thalassiosirophycidae</taxon>
        <taxon>Thalassiosirales</taxon>
        <taxon>Thalassiosiraceae</taxon>
        <taxon>Thalassiosira</taxon>
    </lineage>
</organism>
<accession>K0RDF4</accession>
<feature type="compositionally biased region" description="Basic and acidic residues" evidence="1">
    <location>
        <begin position="8"/>
        <end position="19"/>
    </location>
</feature>
<dbReference type="AlphaFoldDB" id="K0RDF4"/>